<keyword evidence="3" id="KW-0694">RNA-binding</keyword>
<evidence type="ECO:0000259" key="5">
    <source>
        <dbReference type="Pfam" id="PF00849"/>
    </source>
</evidence>
<dbReference type="GO" id="GO:0003723">
    <property type="term" value="F:RNA binding"/>
    <property type="evidence" value="ECO:0007669"/>
    <property type="project" value="UniProtKB-KW"/>
</dbReference>
<dbReference type="NCBIfam" id="TIGR00093">
    <property type="entry name" value="pseudouridine synthase"/>
    <property type="match status" value="1"/>
</dbReference>
<dbReference type="InterPro" id="IPR020103">
    <property type="entry name" value="PsdUridine_synth_cat_dom_sf"/>
</dbReference>
<dbReference type="InterPro" id="IPR050343">
    <property type="entry name" value="RsuA_PseudoU_synthase"/>
</dbReference>
<dbReference type="SUPFAM" id="SSF55174">
    <property type="entry name" value="Alpha-L RNA-binding motif"/>
    <property type="match status" value="1"/>
</dbReference>
<evidence type="ECO:0000256" key="1">
    <source>
        <dbReference type="ARBA" id="ARBA00008348"/>
    </source>
</evidence>
<comment type="caution">
    <text evidence="6">The sequence shown here is derived from an EMBL/GenBank/DDBJ whole genome shotgun (WGS) entry which is preliminary data.</text>
</comment>
<evidence type="ECO:0000256" key="3">
    <source>
        <dbReference type="PROSITE-ProRule" id="PRU00182"/>
    </source>
</evidence>
<dbReference type="InterPro" id="IPR000748">
    <property type="entry name" value="PsdUridine_synth_RsuA/RluB/E/F"/>
</dbReference>
<dbReference type="AlphaFoldDB" id="A0AAE3KSZ2"/>
<dbReference type="InterPro" id="IPR020094">
    <property type="entry name" value="TruA/RsuA/RluB/E/F_N"/>
</dbReference>
<dbReference type="Gene3D" id="3.10.290.10">
    <property type="entry name" value="RNA-binding S4 domain"/>
    <property type="match status" value="1"/>
</dbReference>
<proteinExistence type="inferred from homology"/>
<dbReference type="InterPro" id="IPR036986">
    <property type="entry name" value="S4_RNA-bd_sf"/>
</dbReference>
<dbReference type="Gene3D" id="3.30.70.1560">
    <property type="entry name" value="Alpha-L RNA-binding motif"/>
    <property type="match status" value="1"/>
</dbReference>
<dbReference type="InterPro" id="IPR018496">
    <property type="entry name" value="PsdUridine_synth_RsuA/RluB_CS"/>
</dbReference>
<reference evidence="6 7" key="1">
    <citation type="submission" date="2018-11" db="EMBL/GenBank/DDBJ databases">
        <title>Novel bacteria species description.</title>
        <authorList>
            <person name="Han J.-H."/>
        </authorList>
    </citation>
    <scope>NUCLEOTIDE SEQUENCE [LARGE SCALE GENOMIC DNA]</scope>
    <source>
        <strain evidence="6 7">KCTC23259</strain>
    </source>
</reference>
<dbReference type="SUPFAM" id="SSF55120">
    <property type="entry name" value="Pseudouridine synthase"/>
    <property type="match status" value="1"/>
</dbReference>
<accession>A0AAE3KSZ2</accession>
<protein>
    <recommendedName>
        <fullName evidence="4">Pseudouridine synthase</fullName>
        <ecNumber evidence="4">5.4.99.-</ecNumber>
    </recommendedName>
</protein>
<dbReference type="InterPro" id="IPR006145">
    <property type="entry name" value="PsdUridine_synth_RsuA/RluA"/>
</dbReference>
<dbReference type="PROSITE" id="PS01149">
    <property type="entry name" value="PSI_RSU"/>
    <property type="match status" value="1"/>
</dbReference>
<evidence type="ECO:0000313" key="7">
    <source>
        <dbReference type="Proteomes" id="UP001204144"/>
    </source>
</evidence>
<gene>
    <name evidence="6" type="ORF">EGI31_11505</name>
</gene>
<comment type="similarity">
    <text evidence="1 4">Belongs to the pseudouridine synthase RsuA family.</text>
</comment>
<dbReference type="Gene3D" id="3.30.70.580">
    <property type="entry name" value="Pseudouridine synthase I, catalytic domain, N-terminal subdomain"/>
    <property type="match status" value="1"/>
</dbReference>
<dbReference type="GO" id="GO:0140098">
    <property type="term" value="F:catalytic activity, acting on RNA"/>
    <property type="evidence" value="ECO:0007669"/>
    <property type="project" value="UniProtKB-ARBA"/>
</dbReference>
<dbReference type="GO" id="GO:0001522">
    <property type="term" value="P:pseudouridine synthesis"/>
    <property type="evidence" value="ECO:0007669"/>
    <property type="project" value="InterPro"/>
</dbReference>
<dbReference type="Pfam" id="PF00849">
    <property type="entry name" value="PseudoU_synth_2"/>
    <property type="match status" value="1"/>
</dbReference>
<name>A0AAE3KSZ2_9BACT</name>
<dbReference type="EC" id="5.4.99.-" evidence="4"/>
<feature type="domain" description="Pseudouridine synthase RsuA/RluA-like" evidence="5">
    <location>
        <begin position="64"/>
        <end position="188"/>
    </location>
</feature>
<dbReference type="FunFam" id="3.30.70.1560:FF:000002">
    <property type="entry name" value="Pseudouridine synthase"/>
    <property type="match status" value="1"/>
</dbReference>
<dbReference type="PROSITE" id="PS50889">
    <property type="entry name" value="S4"/>
    <property type="match status" value="1"/>
</dbReference>
<evidence type="ECO:0000313" key="6">
    <source>
        <dbReference type="EMBL" id="MCP9763583.1"/>
    </source>
</evidence>
<dbReference type="GO" id="GO:0006364">
    <property type="term" value="P:rRNA processing"/>
    <property type="evidence" value="ECO:0007669"/>
    <property type="project" value="UniProtKB-ARBA"/>
</dbReference>
<dbReference type="GO" id="GO:0009982">
    <property type="term" value="F:pseudouridine synthase activity"/>
    <property type="evidence" value="ECO:0007669"/>
    <property type="project" value="InterPro"/>
</dbReference>
<organism evidence="6 7">
    <name type="scientific">Lacihabitans soyangensis</name>
    <dbReference type="NCBI Taxonomy" id="869394"/>
    <lineage>
        <taxon>Bacteria</taxon>
        <taxon>Pseudomonadati</taxon>
        <taxon>Bacteroidota</taxon>
        <taxon>Cytophagia</taxon>
        <taxon>Cytophagales</taxon>
        <taxon>Leadbetterellaceae</taxon>
        <taxon>Lacihabitans</taxon>
    </lineage>
</organism>
<evidence type="ECO:0000256" key="4">
    <source>
        <dbReference type="RuleBase" id="RU003887"/>
    </source>
</evidence>
<keyword evidence="2 4" id="KW-0413">Isomerase</keyword>
<dbReference type="InterPro" id="IPR042092">
    <property type="entry name" value="PsdUridine_s_RsuA/RluB/E/F_cat"/>
</dbReference>
<evidence type="ECO:0000256" key="2">
    <source>
        <dbReference type="ARBA" id="ARBA00023235"/>
    </source>
</evidence>
<dbReference type="PANTHER" id="PTHR47683:SF2">
    <property type="entry name" value="RNA-BINDING S4 DOMAIN-CONTAINING PROTEIN"/>
    <property type="match status" value="1"/>
</dbReference>
<sequence>MSFRNKLQHFLVQKLQISNREAQNLLFEGKVIIDGLITSANVTIEPEQEIRIENKVIQAPKNFKYVAFHKPRGIETTLNQAIVDNLSQILPFEDVFNVGRLDKASEGLLILTDDGRIYDKILRNEHKIEKEYLVKLDKPFDDSFIEKMSSGVEIMGKMTLPCQVVAVDERCFKIVLIQGLNRQIRRMCYKLGYEVTLLKRVRIGNLHLGDLKSGDWRFFELEEVLKSE</sequence>
<keyword evidence="7" id="KW-1185">Reference proteome</keyword>
<dbReference type="Proteomes" id="UP001204144">
    <property type="component" value="Unassembled WGS sequence"/>
</dbReference>
<dbReference type="EMBL" id="RJUF01000032">
    <property type="protein sequence ID" value="MCP9763583.1"/>
    <property type="molecule type" value="Genomic_DNA"/>
</dbReference>
<dbReference type="PANTHER" id="PTHR47683">
    <property type="entry name" value="PSEUDOURIDINE SYNTHASE FAMILY PROTEIN-RELATED"/>
    <property type="match status" value="1"/>
</dbReference>